<dbReference type="OrthoDB" id="2055132at2"/>
<dbReference type="Proteomes" id="UP000011728">
    <property type="component" value="Chromosome"/>
</dbReference>
<dbReference type="eggNOG" id="ENOG5033CMX">
    <property type="taxonomic scope" value="Bacteria"/>
</dbReference>
<dbReference type="KEGG" id="csr:Cspa_c17040"/>
<name>M1MC17_9CLOT</name>
<sequence length="63" mass="7356">MNLSVEEAYLAMVDFLEKYYERTNSDDIGSLLSNMILIKKETTADPATWEDWLQAIDNIRNKK</sequence>
<accession>M1MC17</accession>
<dbReference type="HOGENOM" id="CLU_189160_0_0_9"/>
<reference evidence="1 2" key="1">
    <citation type="submission" date="2013-02" db="EMBL/GenBank/DDBJ databases">
        <title>Genome sequence of Clostridium saccharoperbutylacetonicum N1-4(HMT).</title>
        <authorList>
            <person name="Poehlein A."/>
            <person name="Daniel R."/>
        </authorList>
    </citation>
    <scope>NUCLEOTIDE SEQUENCE [LARGE SCALE GENOMIC DNA]</scope>
    <source>
        <strain evidence="2">N1-4(HMT)</strain>
    </source>
</reference>
<dbReference type="EMBL" id="CP004121">
    <property type="protein sequence ID" value="AGF55474.1"/>
    <property type="molecule type" value="Genomic_DNA"/>
</dbReference>
<evidence type="ECO:0000313" key="1">
    <source>
        <dbReference type="EMBL" id="AGF55474.1"/>
    </source>
</evidence>
<dbReference type="PATRIC" id="fig|931276.5.peg.1677"/>
<evidence type="ECO:0000313" key="2">
    <source>
        <dbReference type="Proteomes" id="UP000011728"/>
    </source>
</evidence>
<proteinExistence type="predicted"/>
<keyword evidence="2" id="KW-1185">Reference proteome</keyword>
<organism evidence="1 2">
    <name type="scientific">Clostridium saccharoperbutylacetonicum N1-4(HMT)</name>
    <dbReference type="NCBI Taxonomy" id="931276"/>
    <lineage>
        <taxon>Bacteria</taxon>
        <taxon>Bacillati</taxon>
        <taxon>Bacillota</taxon>
        <taxon>Clostridia</taxon>
        <taxon>Eubacteriales</taxon>
        <taxon>Clostridiaceae</taxon>
        <taxon>Clostridium</taxon>
    </lineage>
</organism>
<protein>
    <submittedName>
        <fullName evidence="1">Uncharacterized protein</fullName>
    </submittedName>
</protein>
<dbReference type="RefSeq" id="WP_015391795.1">
    <property type="nucleotide sequence ID" value="NC_020291.1"/>
</dbReference>
<gene>
    <name evidence="1" type="ORF">Cspa_c17040</name>
</gene>
<dbReference type="AlphaFoldDB" id="M1MC17"/>